<dbReference type="Proteomes" id="UP000308508">
    <property type="component" value="Unassembled WGS sequence"/>
</dbReference>
<evidence type="ECO:0000259" key="2">
    <source>
        <dbReference type="PROSITE" id="PS52015"/>
    </source>
</evidence>
<sequence>MRTLKAGVLALLLASAGAQAGERLAVQAVGESVMTMRVDGDLLIDTEGRVKEYSLRTALDPALRNILDKAIPVWRLKPVTQGGKPVKAKTPMRIILAAREVPAGYEVGIDNVVFAPITPEDRAAAKASQLAARERGETIDVAGEQPRQPVSITHQMMQPPLYPKGLMIAGVEGTVLLNVRLNPNGTVAEVVASQSSLLNVKGRSSVLDKARALLERESMRVAAQWRYTVDAAHPELLDAEDLTLRVPIEFRMGRSGDKVDPLNGAWRHEFRGPNLPVPWLRGKEGEQVVGVSDLAGSEQMAGRTPFRLVDRGVLGQAL</sequence>
<dbReference type="SUPFAM" id="SSF74653">
    <property type="entry name" value="TolA/TonB C-terminal domain"/>
    <property type="match status" value="1"/>
</dbReference>
<dbReference type="PROSITE" id="PS52015">
    <property type="entry name" value="TONB_CTD"/>
    <property type="match status" value="1"/>
</dbReference>
<proteinExistence type="predicted"/>
<gene>
    <name evidence="3" type="ORF">E5S66_00625</name>
</gene>
<comment type="caution">
    <text evidence="3">The sequence shown here is derived from an EMBL/GenBank/DDBJ whole genome shotgun (WGS) entry which is preliminary data.</text>
</comment>
<name>A0A5R9PGC4_9GAMM</name>
<feature type="chain" id="PRO_5024460141" description="TonB C-terminal domain-containing protein" evidence="1">
    <location>
        <begin position="21"/>
        <end position="318"/>
    </location>
</feature>
<evidence type="ECO:0000313" key="4">
    <source>
        <dbReference type="Proteomes" id="UP000308508"/>
    </source>
</evidence>
<feature type="domain" description="TonB C-terminal" evidence="2">
    <location>
        <begin position="147"/>
        <end position="259"/>
    </location>
</feature>
<dbReference type="GO" id="GO:0055085">
    <property type="term" value="P:transmembrane transport"/>
    <property type="evidence" value="ECO:0007669"/>
    <property type="project" value="InterPro"/>
</dbReference>
<dbReference type="InterPro" id="IPR037682">
    <property type="entry name" value="TonB_C"/>
</dbReference>
<feature type="signal peptide" evidence="1">
    <location>
        <begin position="1"/>
        <end position="20"/>
    </location>
</feature>
<organism evidence="3 4">
    <name type="scientific">Thermomonas fusca</name>
    <dbReference type="NCBI Taxonomy" id="215690"/>
    <lineage>
        <taxon>Bacteria</taxon>
        <taxon>Pseudomonadati</taxon>
        <taxon>Pseudomonadota</taxon>
        <taxon>Gammaproteobacteria</taxon>
        <taxon>Lysobacterales</taxon>
        <taxon>Lysobacteraceae</taxon>
        <taxon>Thermomonas</taxon>
    </lineage>
</organism>
<accession>A0A5R9PGC4</accession>
<protein>
    <recommendedName>
        <fullName evidence="2">TonB C-terminal domain-containing protein</fullName>
    </recommendedName>
</protein>
<dbReference type="EMBL" id="SROY01000001">
    <property type="protein sequence ID" value="TLX22571.1"/>
    <property type="molecule type" value="Genomic_DNA"/>
</dbReference>
<evidence type="ECO:0000313" key="3">
    <source>
        <dbReference type="EMBL" id="TLX22571.1"/>
    </source>
</evidence>
<dbReference type="STRING" id="1123377.GCA_000423885_02708"/>
<dbReference type="RefSeq" id="WP_138346593.1">
    <property type="nucleotide sequence ID" value="NZ_SROY01000001.1"/>
</dbReference>
<reference evidence="3 4" key="1">
    <citation type="submission" date="2019-04" db="EMBL/GenBank/DDBJ databases">
        <authorList>
            <person name="Grouzdev D.S."/>
            <person name="Nazina T.N."/>
        </authorList>
    </citation>
    <scope>NUCLEOTIDE SEQUENCE [LARGE SCALE GENOMIC DNA]</scope>
    <source>
        <strain evidence="3 4">SHC 3-19</strain>
    </source>
</reference>
<evidence type="ECO:0000256" key="1">
    <source>
        <dbReference type="SAM" id="SignalP"/>
    </source>
</evidence>
<dbReference type="Gene3D" id="3.30.1150.10">
    <property type="match status" value="1"/>
</dbReference>
<dbReference type="AlphaFoldDB" id="A0A5R9PGC4"/>
<keyword evidence="4" id="KW-1185">Reference proteome</keyword>
<keyword evidence="1" id="KW-0732">Signal</keyword>